<dbReference type="InterPro" id="IPR035412">
    <property type="entry name" value="Terminase_L_N"/>
</dbReference>
<organism evidence="2 3">
    <name type="scientific">Bacteroides salyersiae</name>
    <dbReference type="NCBI Taxonomy" id="291644"/>
    <lineage>
        <taxon>Bacteria</taxon>
        <taxon>Pseudomonadati</taxon>
        <taxon>Bacteroidota</taxon>
        <taxon>Bacteroidia</taxon>
        <taxon>Bacteroidales</taxon>
        <taxon>Bacteroidaceae</taxon>
        <taxon>Bacteroides</taxon>
    </lineage>
</organism>
<sequence length="476" mass="54850">MAKSKDIQIPIALAVKIELFKRGCFDFITVKDGKKHEKQEKALQILTDIEHVELLYGGAAGGAKSWTGAAWLLFMCLCYPGSKWFIGRAELKRITQSTLITFYKVCNQYGVDDALYKYNGQYNYIEFYNGSRIDLLDLQYKPGDPLYERYGSIEYTGGWIEEGGEVNFGAYDTLKTRIGRHLNAELGLRRKLFITCNPKKNWMYDTFYKPAKRGDLANYMYYLACLVQENPFIDPDYIEGLRTTKDKVKKERLLKGNWEYDDNPNALCSHDAIVAIFNNILAVTTGSYYLTADIARFGSDYARICVWDGYKVVDLRCYPVSKTTEIQNCIRHYQKKYRIPKWKCIADEDGVGGGVVDNCDIQGFVNNSSALNGENYYNLQTQCGYKLAEHINASEFGIDEDLISEADREQIILELEQLQTWNADSEGKLKLKPKDEIKLDIKCSPDWRDVFLMRCWFDYNEFNIPDDIEARLGVNY</sequence>
<dbReference type="InterPro" id="IPR027417">
    <property type="entry name" value="P-loop_NTPase"/>
</dbReference>
<name>A0A7J4XN45_9BACE</name>
<feature type="domain" description="Phage terminase large subunit N-terminal" evidence="1">
    <location>
        <begin position="54"/>
        <end position="246"/>
    </location>
</feature>
<dbReference type="RefSeq" id="WP_130058645.1">
    <property type="nucleotide sequence ID" value="NZ_JADNPJ010000002.1"/>
</dbReference>
<evidence type="ECO:0000259" key="1">
    <source>
        <dbReference type="Pfam" id="PF04466"/>
    </source>
</evidence>
<protein>
    <submittedName>
        <fullName evidence="2">Phage portal protein</fullName>
    </submittedName>
</protein>
<reference evidence="2 3" key="1">
    <citation type="journal article" date="2019" name="Nat. Med.">
        <title>A library of human gut bacterial isolates paired with longitudinal multiomics data enables mechanistic microbiome research.</title>
        <authorList>
            <person name="Poyet M."/>
            <person name="Groussin M."/>
            <person name="Gibbons S.M."/>
            <person name="Avila-Pacheco J."/>
            <person name="Jiang X."/>
            <person name="Kearney S.M."/>
            <person name="Perrotta A.R."/>
            <person name="Berdy B."/>
            <person name="Zhao S."/>
            <person name="Lieberman T.D."/>
            <person name="Swanson P.K."/>
            <person name="Smith M."/>
            <person name="Roesemann S."/>
            <person name="Alexander J.E."/>
            <person name="Rich S.A."/>
            <person name="Livny J."/>
            <person name="Vlamakis H."/>
            <person name="Clish C."/>
            <person name="Bullock K."/>
            <person name="Deik A."/>
            <person name="Scott J."/>
            <person name="Pierce K.A."/>
            <person name="Xavier R.J."/>
            <person name="Alm E.J."/>
        </authorList>
    </citation>
    <scope>NUCLEOTIDE SEQUENCE [LARGE SCALE GENOMIC DNA]</scope>
    <source>
        <strain evidence="2 3">BIOML-A10</strain>
    </source>
</reference>
<dbReference type="EMBL" id="VWMK01000002">
    <property type="protein sequence ID" value="KAA3769459.1"/>
    <property type="molecule type" value="Genomic_DNA"/>
</dbReference>
<proteinExistence type="predicted"/>
<accession>A0A7J4XN45</accession>
<dbReference type="Gene3D" id="3.30.420.240">
    <property type="match status" value="1"/>
</dbReference>
<dbReference type="Pfam" id="PF04466">
    <property type="entry name" value="Terminase_3"/>
    <property type="match status" value="1"/>
</dbReference>
<gene>
    <name evidence="2" type="ORF">F3F73_03290</name>
</gene>
<evidence type="ECO:0000313" key="2">
    <source>
        <dbReference type="EMBL" id="KAA3769459.1"/>
    </source>
</evidence>
<comment type="caution">
    <text evidence="2">The sequence shown here is derived from an EMBL/GenBank/DDBJ whole genome shotgun (WGS) entry which is preliminary data.</text>
</comment>
<dbReference type="Gene3D" id="3.40.50.300">
    <property type="entry name" value="P-loop containing nucleotide triphosphate hydrolases"/>
    <property type="match status" value="1"/>
</dbReference>
<dbReference type="AlphaFoldDB" id="A0A7J4XN45"/>
<dbReference type="Proteomes" id="UP000422221">
    <property type="component" value="Unassembled WGS sequence"/>
</dbReference>
<evidence type="ECO:0000313" key="3">
    <source>
        <dbReference type="Proteomes" id="UP000422221"/>
    </source>
</evidence>